<dbReference type="Proteomes" id="UP001302494">
    <property type="component" value="Chromosome"/>
</dbReference>
<dbReference type="RefSeq" id="WP_312748303.1">
    <property type="nucleotide sequence ID" value="NZ_CP116968.1"/>
</dbReference>
<gene>
    <name evidence="1" type="ORF">PQG83_07630</name>
</gene>
<dbReference type="InterPro" id="IPR021747">
    <property type="entry name" value="DUF3313"/>
</dbReference>
<dbReference type="AlphaFoldDB" id="A0AA96JXY1"/>
<proteinExistence type="predicted"/>
<name>A0AA96JXY1_9BACT</name>
<dbReference type="KEGG" id="nneo:PQG83_07630"/>
<dbReference type="Pfam" id="PF11769">
    <property type="entry name" value="DUF3313"/>
    <property type="match status" value="1"/>
</dbReference>
<keyword evidence="2" id="KW-1185">Reference proteome</keyword>
<organism evidence="1 2">
    <name type="scientific">Candidatus Nitrospira neomarina</name>
    <dbReference type="NCBI Taxonomy" id="3020899"/>
    <lineage>
        <taxon>Bacteria</taxon>
        <taxon>Pseudomonadati</taxon>
        <taxon>Nitrospirota</taxon>
        <taxon>Nitrospiria</taxon>
        <taxon>Nitrospirales</taxon>
        <taxon>Nitrospiraceae</taxon>
        <taxon>Nitrospira</taxon>
    </lineage>
</organism>
<dbReference type="EMBL" id="CP116968">
    <property type="protein sequence ID" value="WNM63615.1"/>
    <property type="molecule type" value="Genomic_DNA"/>
</dbReference>
<sequence>MGDDIKASDCRSGKPGFRQVVRLKRLGFPIVLTIVLVVAGCAQTEQAGNVQTSGFIRDYSLLQKGEEGEALLVYKNPQADFSTYRTLYVDPVTVLLSKQSSVPQEQLHKLGGDLRSKMIWALKEDFLVVPKLVPGALRLELALTEAVPADVGMDIFTTLVPPAGVISAATELATGTQAFVGRATVEGKLTDGDTGTLLAAAVDRRMGGRTLDGSMDSWDDVQQAFQYWATRLSQRFRDWRATKEVFPRSP</sequence>
<reference evidence="1 2" key="1">
    <citation type="submission" date="2023-01" db="EMBL/GenBank/DDBJ databases">
        <title>Cultivation and genomic characterization of new, ubiquitous marine nitrite-oxidizing bacteria from the Nitrospirales.</title>
        <authorList>
            <person name="Mueller A.J."/>
            <person name="Daebeler A."/>
            <person name="Herbold C.W."/>
            <person name="Kirkegaard R.H."/>
            <person name="Daims H."/>
        </authorList>
    </citation>
    <scope>NUCLEOTIDE SEQUENCE [LARGE SCALE GENOMIC DNA]</scope>
    <source>
        <strain evidence="1 2">DK</strain>
    </source>
</reference>
<accession>A0AA96JXY1</accession>
<evidence type="ECO:0000313" key="1">
    <source>
        <dbReference type="EMBL" id="WNM63615.1"/>
    </source>
</evidence>
<evidence type="ECO:0000313" key="2">
    <source>
        <dbReference type="Proteomes" id="UP001302494"/>
    </source>
</evidence>
<protein>
    <submittedName>
        <fullName evidence="1">DUF3313 domain-containing protein</fullName>
    </submittedName>
</protein>